<dbReference type="Pfam" id="PF00301">
    <property type="entry name" value="Rubredoxin"/>
    <property type="match status" value="1"/>
</dbReference>
<sequence>MKTYICIVCGFVYDEAAGRPEDGLAPGTLWADVPATWACPECGVAKADFEVVEL</sequence>
<dbReference type="SUPFAM" id="SSF57802">
    <property type="entry name" value="Rubredoxin-like"/>
    <property type="match status" value="1"/>
</dbReference>
<dbReference type="InterPro" id="IPR024935">
    <property type="entry name" value="Rubredoxin_dom"/>
</dbReference>
<keyword evidence="4 8" id="KW-0813">Transport</keyword>
<dbReference type="PIRSF" id="PIRSF000071">
    <property type="entry name" value="Rubredoxin"/>
    <property type="match status" value="1"/>
</dbReference>
<comment type="function">
    <text evidence="1">Involved in the hydrocarbon hydroxylating system, which transfers electrons from NADH to rubredoxin reductase and then through rubredoxin to alkane 1 monooxygenase.</text>
</comment>
<dbReference type="CDD" id="cd00730">
    <property type="entry name" value="rubredoxin"/>
    <property type="match status" value="1"/>
</dbReference>
<evidence type="ECO:0000313" key="11">
    <source>
        <dbReference type="EMBL" id="QDL55719.1"/>
    </source>
</evidence>
<evidence type="ECO:0000313" key="12">
    <source>
        <dbReference type="Proteomes" id="UP000317365"/>
    </source>
</evidence>
<dbReference type="GO" id="GO:0005506">
    <property type="term" value="F:iron ion binding"/>
    <property type="evidence" value="ECO:0007669"/>
    <property type="project" value="InterPro"/>
</dbReference>
<reference evidence="12" key="2">
    <citation type="journal article" date="2020" name="Int. J. Syst. Evol. Microbiol.">
        <title>Genomic insights into a novel species Rhodoferax aquaticus sp. nov., isolated from freshwater.</title>
        <authorList>
            <person name="Li T."/>
            <person name="Zhuo Y."/>
            <person name="Jin C.Z."/>
            <person name="Wu X."/>
            <person name="Ko S.R."/>
            <person name="Jin F.J."/>
            <person name="Ahn C.Y."/>
            <person name="Oh H.M."/>
            <person name="Lee H.G."/>
            <person name="Jin L."/>
        </authorList>
    </citation>
    <scope>NUCLEOTIDE SEQUENCE [LARGE SCALE GENOMIC DNA]</scope>
    <source>
        <strain evidence="12">Gr-4</strain>
    </source>
</reference>
<dbReference type="InterPro" id="IPR018527">
    <property type="entry name" value="Rubredoxin_Fe_BS"/>
</dbReference>
<evidence type="ECO:0000256" key="3">
    <source>
        <dbReference type="ARBA" id="ARBA00005337"/>
    </source>
</evidence>
<dbReference type="PANTHER" id="PTHR47627">
    <property type="entry name" value="RUBREDOXIN"/>
    <property type="match status" value="1"/>
</dbReference>
<feature type="binding site" evidence="9">
    <location>
        <position position="6"/>
    </location>
    <ligand>
        <name>Fe cation</name>
        <dbReference type="ChEBI" id="CHEBI:24875"/>
    </ligand>
</feature>
<dbReference type="FunFam" id="2.20.28.10:FF:000001">
    <property type="entry name" value="Rubredoxin"/>
    <property type="match status" value="1"/>
</dbReference>
<evidence type="ECO:0000256" key="4">
    <source>
        <dbReference type="ARBA" id="ARBA00022448"/>
    </source>
</evidence>
<proteinExistence type="inferred from homology"/>
<comment type="cofactor">
    <cofactor evidence="8 9">
        <name>Fe(3+)</name>
        <dbReference type="ChEBI" id="CHEBI:29034"/>
    </cofactor>
    <text evidence="8 9">Binds 1 Fe(3+) ion per subunit.</text>
</comment>
<feature type="binding site" evidence="9">
    <location>
        <position position="42"/>
    </location>
    <ligand>
        <name>Fe cation</name>
        <dbReference type="ChEBI" id="CHEBI:24875"/>
    </ligand>
</feature>
<dbReference type="InterPro" id="IPR050526">
    <property type="entry name" value="Rubredoxin_ET"/>
</dbReference>
<keyword evidence="12" id="KW-1185">Reference proteome</keyword>
<evidence type="ECO:0000256" key="6">
    <source>
        <dbReference type="ARBA" id="ARBA00022982"/>
    </source>
</evidence>
<dbReference type="InterPro" id="IPR024922">
    <property type="entry name" value="Rubredoxin"/>
</dbReference>
<evidence type="ECO:0000259" key="10">
    <source>
        <dbReference type="PROSITE" id="PS50903"/>
    </source>
</evidence>
<feature type="domain" description="Rubredoxin-like" evidence="10">
    <location>
        <begin position="1"/>
        <end position="52"/>
    </location>
</feature>
<keyword evidence="7 8" id="KW-0408">Iron</keyword>
<gene>
    <name evidence="11" type="ORF">EXZ61_16935</name>
</gene>
<feature type="binding site" evidence="9">
    <location>
        <position position="9"/>
    </location>
    <ligand>
        <name>Fe cation</name>
        <dbReference type="ChEBI" id="CHEBI:24875"/>
    </ligand>
</feature>
<protein>
    <recommendedName>
        <fullName evidence="8">Rubredoxin</fullName>
    </recommendedName>
</protein>
<comment type="pathway">
    <text evidence="2">Hydrocarbon metabolism; alkane degradation.</text>
</comment>
<dbReference type="PANTHER" id="PTHR47627:SF1">
    <property type="entry name" value="RUBREDOXIN-1-RELATED"/>
    <property type="match status" value="1"/>
</dbReference>
<evidence type="ECO:0000256" key="1">
    <source>
        <dbReference type="ARBA" id="ARBA00002792"/>
    </source>
</evidence>
<evidence type="ECO:0000256" key="8">
    <source>
        <dbReference type="PIRNR" id="PIRNR000071"/>
    </source>
</evidence>
<feature type="binding site" evidence="9">
    <location>
        <position position="39"/>
    </location>
    <ligand>
        <name>Fe cation</name>
        <dbReference type="ChEBI" id="CHEBI:24875"/>
    </ligand>
</feature>
<comment type="similarity">
    <text evidence="3 8">Belongs to the rubredoxin family.</text>
</comment>
<keyword evidence="5 8" id="KW-0479">Metal-binding</keyword>
<accession>A0A515ESS5</accession>
<evidence type="ECO:0000256" key="5">
    <source>
        <dbReference type="ARBA" id="ARBA00022723"/>
    </source>
</evidence>
<dbReference type="GO" id="GO:0043448">
    <property type="term" value="P:alkane catabolic process"/>
    <property type="evidence" value="ECO:0007669"/>
    <property type="project" value="TreeGrafter"/>
</dbReference>
<dbReference type="InterPro" id="IPR024934">
    <property type="entry name" value="Rubredoxin-like_dom"/>
</dbReference>
<dbReference type="KEGG" id="rhg:EXZ61_16935"/>
<evidence type="ECO:0000256" key="7">
    <source>
        <dbReference type="ARBA" id="ARBA00023004"/>
    </source>
</evidence>
<dbReference type="PROSITE" id="PS50903">
    <property type="entry name" value="RUBREDOXIN_LIKE"/>
    <property type="match status" value="1"/>
</dbReference>
<dbReference type="PRINTS" id="PR00163">
    <property type="entry name" value="RUBREDOXIN"/>
</dbReference>
<name>A0A515ESS5_9BURK</name>
<dbReference type="Gene3D" id="2.20.28.10">
    <property type="match status" value="1"/>
</dbReference>
<keyword evidence="6 8" id="KW-0249">Electron transport</keyword>
<reference evidence="12" key="1">
    <citation type="submission" date="2019-02" db="EMBL/GenBank/DDBJ databases">
        <title>Complete genome sequence of Rhodoferax sp. Gr-4.</title>
        <authorList>
            <person name="Jin L."/>
        </authorList>
    </citation>
    <scope>NUCLEOTIDE SEQUENCE [LARGE SCALE GENOMIC DNA]</scope>
    <source>
        <strain evidence="12">Gr-4</strain>
    </source>
</reference>
<evidence type="ECO:0000256" key="9">
    <source>
        <dbReference type="PIRSR" id="PIRSR000071-1"/>
    </source>
</evidence>
<dbReference type="Proteomes" id="UP000317365">
    <property type="component" value="Chromosome"/>
</dbReference>
<dbReference type="RefSeq" id="WP_142812873.1">
    <property type="nucleotide sequence ID" value="NZ_CP036282.1"/>
</dbReference>
<organism evidence="11 12">
    <name type="scientific">Rhodoferax aquaticus</name>
    <dbReference type="NCBI Taxonomy" id="2527691"/>
    <lineage>
        <taxon>Bacteria</taxon>
        <taxon>Pseudomonadati</taxon>
        <taxon>Pseudomonadota</taxon>
        <taxon>Betaproteobacteria</taxon>
        <taxon>Burkholderiales</taxon>
        <taxon>Comamonadaceae</taxon>
        <taxon>Rhodoferax</taxon>
    </lineage>
</organism>
<evidence type="ECO:0000256" key="2">
    <source>
        <dbReference type="ARBA" id="ARBA00004933"/>
    </source>
</evidence>
<dbReference type="AlphaFoldDB" id="A0A515ESS5"/>
<dbReference type="GO" id="GO:0009055">
    <property type="term" value="F:electron transfer activity"/>
    <property type="evidence" value="ECO:0007669"/>
    <property type="project" value="InterPro"/>
</dbReference>
<dbReference type="PROSITE" id="PS00202">
    <property type="entry name" value="RUBREDOXIN"/>
    <property type="match status" value="1"/>
</dbReference>
<dbReference type="EMBL" id="CP036282">
    <property type="protein sequence ID" value="QDL55719.1"/>
    <property type="molecule type" value="Genomic_DNA"/>
</dbReference>